<proteinExistence type="predicted"/>
<comment type="caution">
    <text evidence="1">The sequence shown here is derived from an EMBL/GenBank/DDBJ whole genome shotgun (WGS) entry which is preliminary data.</text>
</comment>
<accession>A0ACC0Z8T6</accession>
<dbReference type="Proteomes" id="UP001163603">
    <property type="component" value="Chromosome 3"/>
</dbReference>
<keyword evidence="2" id="KW-1185">Reference proteome</keyword>
<protein>
    <submittedName>
        <fullName evidence="1">Uncharacterized protein</fullName>
    </submittedName>
</protein>
<dbReference type="EMBL" id="CM047738">
    <property type="protein sequence ID" value="KAJ0046661.1"/>
    <property type="molecule type" value="Genomic_DNA"/>
</dbReference>
<evidence type="ECO:0000313" key="1">
    <source>
        <dbReference type="EMBL" id="KAJ0046661.1"/>
    </source>
</evidence>
<gene>
    <name evidence="1" type="ORF">Pint_06037</name>
</gene>
<reference evidence="2" key="1">
    <citation type="journal article" date="2023" name="G3 (Bethesda)">
        <title>Genome assembly and association tests identify interacting loci associated with vigor, precocity, and sex in interspecific pistachio rootstocks.</title>
        <authorList>
            <person name="Palmer W."/>
            <person name="Jacygrad E."/>
            <person name="Sagayaradj S."/>
            <person name="Cavanaugh K."/>
            <person name="Han R."/>
            <person name="Bertier L."/>
            <person name="Beede B."/>
            <person name="Kafkas S."/>
            <person name="Golino D."/>
            <person name="Preece J."/>
            <person name="Michelmore R."/>
        </authorList>
    </citation>
    <scope>NUCLEOTIDE SEQUENCE [LARGE SCALE GENOMIC DNA]</scope>
</reference>
<evidence type="ECO:0000313" key="2">
    <source>
        <dbReference type="Proteomes" id="UP001163603"/>
    </source>
</evidence>
<sequence>MKPSDYSEVEDWYKSILDSLTAKSLLFENNKKITHIYKTVFHGFSARLASQQVQELKKRPEIVGVIQDRKRHIQITRSPGFLGLTTATKTRINDLRQKSNYGSNVIIGVLDTGIWPEGKSFQDHGLDPIPSRWKGECVGGEDFPKSLCNKKLIGARYFGSEELSNISARDHHGHGTHTSSTIAGHTVNNASFLGFANGEASGMAEKARLAVYKVCWNGGYCMESDILAGLDKAVEDGVDVISISLGSGRSEPYFLDPIAIGSFGAMEKGVFVSAAAGNSGFRAETVANVAPWMITVGASTIDRKFPADVVLEDGTTITGSSLYNGKQLPNKTYFPLIYAGSTCMYGSLDQKLIHGKIVVCDRGDIGCVDKGIVVKKAGGVGMIVANTESSGEGLIADAHLFPGLAITLSAREKVLNYINSTKNPRATMVFHKTQLGAKPAPVVAVFSSRGPNPQSIYIVKPDVIAPGVDILAAWTNDSSPSGCLEDTRRSEFNIISGTSMSCPHVSGLAALLKAAHLDWSPAMIKSALMTTAYTQDEDRNPLLDEKDLNQTNIWAMGAGHVDPQKALDPGLVYDLTAEDYIDFLCASSYSLDHIQMITRRSVNCSLSKIENPWDLNYPIISFAFDDSKSSNSEGLVTRTVTHVSETASTYKVTIINPEGVSVTVDPEELEFEEKGERQSYKVKISIKEMVVTDDKVTSTVGKLVWTDGKHNVTSPIVVTWTELA</sequence>
<name>A0ACC0Z8T6_9ROSI</name>
<organism evidence="1 2">
    <name type="scientific">Pistacia integerrima</name>
    <dbReference type="NCBI Taxonomy" id="434235"/>
    <lineage>
        <taxon>Eukaryota</taxon>
        <taxon>Viridiplantae</taxon>
        <taxon>Streptophyta</taxon>
        <taxon>Embryophyta</taxon>
        <taxon>Tracheophyta</taxon>
        <taxon>Spermatophyta</taxon>
        <taxon>Magnoliopsida</taxon>
        <taxon>eudicotyledons</taxon>
        <taxon>Gunneridae</taxon>
        <taxon>Pentapetalae</taxon>
        <taxon>rosids</taxon>
        <taxon>malvids</taxon>
        <taxon>Sapindales</taxon>
        <taxon>Anacardiaceae</taxon>
        <taxon>Pistacia</taxon>
    </lineage>
</organism>